<organism evidence="2 3">
    <name type="scientific">Pan troglodytes</name>
    <name type="common">Chimpanzee</name>
    <dbReference type="NCBI Taxonomy" id="9598"/>
    <lineage>
        <taxon>Eukaryota</taxon>
        <taxon>Metazoa</taxon>
        <taxon>Chordata</taxon>
        <taxon>Craniata</taxon>
        <taxon>Vertebrata</taxon>
        <taxon>Euteleostomi</taxon>
        <taxon>Mammalia</taxon>
        <taxon>Eutheria</taxon>
        <taxon>Euarchontoglires</taxon>
        <taxon>Primates</taxon>
        <taxon>Haplorrhini</taxon>
        <taxon>Catarrhini</taxon>
        <taxon>Hominidae</taxon>
        <taxon>Pan</taxon>
    </lineage>
</organism>
<sequence>MEDSHKSTTSETAPQPGSAVQGAHISHIAQQGLTLSPRLVCSSVNIAHCSLDLLCSSNPPASAPPSSRDHSSFLGIIFIRK</sequence>
<dbReference type="EMBL" id="NBAG03000375">
    <property type="protein sequence ID" value="PNI33229.1"/>
    <property type="molecule type" value="Genomic_DNA"/>
</dbReference>
<evidence type="ECO:0000313" key="3">
    <source>
        <dbReference type="Proteomes" id="UP000236370"/>
    </source>
</evidence>
<evidence type="ECO:0000313" key="2">
    <source>
        <dbReference type="EMBL" id="PNI33229.1"/>
    </source>
</evidence>
<dbReference type="AlphaFoldDB" id="A0A2J8KDZ3"/>
<proteinExistence type="predicted"/>
<evidence type="ECO:0000256" key="1">
    <source>
        <dbReference type="SAM" id="MobiDB-lite"/>
    </source>
</evidence>
<reference evidence="2 3" key="1">
    <citation type="submission" date="2017-12" db="EMBL/GenBank/DDBJ databases">
        <title>High-resolution comparative analysis of great ape genomes.</title>
        <authorList>
            <person name="Pollen A."/>
            <person name="Hastie A."/>
            <person name="Hormozdiari F."/>
            <person name="Dougherty M."/>
            <person name="Liu R."/>
            <person name="Chaisson M."/>
            <person name="Hoppe E."/>
            <person name="Hill C."/>
            <person name="Pang A."/>
            <person name="Hillier L."/>
            <person name="Baker C."/>
            <person name="Armstrong J."/>
            <person name="Shendure J."/>
            <person name="Paten B."/>
            <person name="Wilson R."/>
            <person name="Chao H."/>
            <person name="Schneider V."/>
            <person name="Ventura M."/>
            <person name="Kronenberg Z."/>
            <person name="Murali S."/>
            <person name="Gordon D."/>
            <person name="Cantsilieris S."/>
            <person name="Munson K."/>
            <person name="Nelson B."/>
            <person name="Raja A."/>
            <person name="Underwood J."/>
            <person name="Diekhans M."/>
            <person name="Fiddes I."/>
            <person name="Haussler D."/>
            <person name="Eichler E."/>
        </authorList>
    </citation>
    <scope>NUCLEOTIDE SEQUENCE [LARGE SCALE GENOMIC DNA]</scope>
    <source>
        <strain evidence="2">Yerkes chimp pedigree #C0471</strain>
    </source>
</reference>
<feature type="region of interest" description="Disordered" evidence="1">
    <location>
        <begin position="1"/>
        <end position="24"/>
    </location>
</feature>
<name>A0A2J8KDZ3_PANTR</name>
<gene>
    <name evidence="2" type="ORF">CK820_G0039660</name>
</gene>
<accession>A0A2J8KDZ3</accession>
<protein>
    <submittedName>
        <fullName evidence="2">ATF1 isoform 1</fullName>
    </submittedName>
</protein>
<dbReference type="Proteomes" id="UP000236370">
    <property type="component" value="Unassembled WGS sequence"/>
</dbReference>
<comment type="caution">
    <text evidence="2">The sequence shown here is derived from an EMBL/GenBank/DDBJ whole genome shotgun (WGS) entry which is preliminary data.</text>
</comment>